<keyword evidence="6" id="KW-1185">Reference proteome</keyword>
<sequence length="146" mass="16326">MYFPIPYAVYMLAYNFAGKMLLVATQRQFFKSGGTLCLDTRRETLLTLKKMLEEHGDEIKAAIYSDLRRDATRELASAKREVDELLAHLEEWNAPKKVETPSDFTGEDDVFSIPEPLGVVLVIAPWNFPLITAMPFASALAGGKLA</sequence>
<accession>A0A3P7IR56</accession>
<dbReference type="GO" id="GO:0005737">
    <property type="term" value="C:cytoplasm"/>
    <property type="evidence" value="ECO:0007669"/>
    <property type="project" value="TreeGrafter"/>
</dbReference>
<feature type="coiled-coil region" evidence="3">
    <location>
        <begin position="61"/>
        <end position="88"/>
    </location>
</feature>
<dbReference type="InterPro" id="IPR016161">
    <property type="entry name" value="Ald_DH/histidinol_DH"/>
</dbReference>
<dbReference type="Gene3D" id="3.40.605.10">
    <property type="entry name" value="Aldehyde Dehydrogenase, Chain A, domain 1"/>
    <property type="match status" value="1"/>
</dbReference>
<evidence type="ECO:0000313" key="6">
    <source>
        <dbReference type="Proteomes" id="UP000270094"/>
    </source>
</evidence>
<keyword evidence="3" id="KW-0175">Coiled coil</keyword>
<dbReference type="AlphaFoldDB" id="A0A3P7IR56"/>
<gene>
    <name evidence="5" type="ORF">SVUK_LOCUS7554</name>
</gene>
<evidence type="ECO:0000313" key="5">
    <source>
        <dbReference type="EMBL" id="VDM72556.1"/>
    </source>
</evidence>
<organism evidence="5 6">
    <name type="scientific">Strongylus vulgaris</name>
    <name type="common">Blood worm</name>
    <dbReference type="NCBI Taxonomy" id="40348"/>
    <lineage>
        <taxon>Eukaryota</taxon>
        <taxon>Metazoa</taxon>
        <taxon>Ecdysozoa</taxon>
        <taxon>Nematoda</taxon>
        <taxon>Chromadorea</taxon>
        <taxon>Rhabditida</taxon>
        <taxon>Rhabditina</taxon>
        <taxon>Rhabditomorpha</taxon>
        <taxon>Strongyloidea</taxon>
        <taxon>Strongylidae</taxon>
        <taxon>Strongylus</taxon>
    </lineage>
</organism>
<evidence type="ECO:0000256" key="1">
    <source>
        <dbReference type="ARBA" id="ARBA00009986"/>
    </source>
</evidence>
<evidence type="ECO:0000256" key="3">
    <source>
        <dbReference type="SAM" id="Coils"/>
    </source>
</evidence>
<evidence type="ECO:0000259" key="4">
    <source>
        <dbReference type="Pfam" id="PF00171"/>
    </source>
</evidence>
<dbReference type="GO" id="GO:0006081">
    <property type="term" value="P:aldehyde metabolic process"/>
    <property type="evidence" value="ECO:0007669"/>
    <property type="project" value="InterPro"/>
</dbReference>
<proteinExistence type="inferred from homology"/>
<comment type="similarity">
    <text evidence="1">Belongs to the aldehyde dehydrogenase family.</text>
</comment>
<dbReference type="PANTHER" id="PTHR43570:SF16">
    <property type="entry name" value="ALDEHYDE DEHYDROGENASE TYPE III, ISOFORM Q"/>
    <property type="match status" value="1"/>
</dbReference>
<protein>
    <recommendedName>
        <fullName evidence="4">Aldehyde dehydrogenase domain-containing protein</fullName>
    </recommendedName>
</protein>
<name>A0A3P7IR56_STRVU</name>
<dbReference type="OrthoDB" id="5851700at2759"/>
<dbReference type="InterPro" id="IPR016162">
    <property type="entry name" value="Ald_DH_N"/>
</dbReference>
<evidence type="ECO:0000256" key="2">
    <source>
        <dbReference type="ARBA" id="ARBA00023002"/>
    </source>
</evidence>
<dbReference type="Proteomes" id="UP000270094">
    <property type="component" value="Unassembled WGS sequence"/>
</dbReference>
<keyword evidence="2" id="KW-0560">Oxidoreductase</keyword>
<dbReference type="PANTHER" id="PTHR43570">
    <property type="entry name" value="ALDEHYDE DEHYDROGENASE"/>
    <property type="match status" value="1"/>
</dbReference>
<dbReference type="EMBL" id="UYYB01025961">
    <property type="protein sequence ID" value="VDM72556.1"/>
    <property type="molecule type" value="Genomic_DNA"/>
</dbReference>
<dbReference type="InterPro" id="IPR015590">
    <property type="entry name" value="Aldehyde_DH_dom"/>
</dbReference>
<dbReference type="Pfam" id="PF00171">
    <property type="entry name" value="Aldedh"/>
    <property type="match status" value="1"/>
</dbReference>
<dbReference type="SUPFAM" id="SSF53720">
    <property type="entry name" value="ALDH-like"/>
    <property type="match status" value="1"/>
</dbReference>
<feature type="domain" description="Aldehyde dehydrogenase" evidence="4">
    <location>
        <begin position="29"/>
        <end position="143"/>
    </location>
</feature>
<reference evidence="5 6" key="1">
    <citation type="submission" date="2018-11" db="EMBL/GenBank/DDBJ databases">
        <authorList>
            <consortium name="Pathogen Informatics"/>
        </authorList>
    </citation>
    <scope>NUCLEOTIDE SEQUENCE [LARGE SCALE GENOMIC DNA]</scope>
</reference>
<dbReference type="GO" id="GO:0004029">
    <property type="term" value="F:aldehyde dehydrogenase (NAD+) activity"/>
    <property type="evidence" value="ECO:0007669"/>
    <property type="project" value="TreeGrafter"/>
</dbReference>
<dbReference type="InterPro" id="IPR012394">
    <property type="entry name" value="Aldehyde_DH_NAD(P)"/>
</dbReference>